<reference evidence="1" key="1">
    <citation type="submission" date="2020-05" db="EMBL/GenBank/DDBJ databases">
        <authorList>
            <person name="Chiriac C."/>
            <person name="Salcher M."/>
            <person name="Ghai R."/>
            <person name="Kavagutti S V."/>
        </authorList>
    </citation>
    <scope>NUCLEOTIDE SEQUENCE</scope>
</reference>
<protein>
    <submittedName>
        <fullName evidence="1">Unannotated protein</fullName>
    </submittedName>
</protein>
<dbReference type="EMBL" id="CAFBQO010000138">
    <property type="protein sequence ID" value="CAB5059815.1"/>
    <property type="molecule type" value="Genomic_DNA"/>
</dbReference>
<proteinExistence type="predicted"/>
<accession>A0A6J7U297</accession>
<sequence length="49" mass="5671">MTEENEVDLVQEVRSELEEIDASELSEHSARFEALHEKLQESLKSIDNL</sequence>
<evidence type="ECO:0000313" key="1">
    <source>
        <dbReference type="EMBL" id="CAB5059815.1"/>
    </source>
</evidence>
<organism evidence="1">
    <name type="scientific">freshwater metagenome</name>
    <dbReference type="NCBI Taxonomy" id="449393"/>
    <lineage>
        <taxon>unclassified sequences</taxon>
        <taxon>metagenomes</taxon>
        <taxon>ecological metagenomes</taxon>
    </lineage>
</organism>
<name>A0A6J7U297_9ZZZZ</name>
<gene>
    <name evidence="1" type="ORF">UFOPK4307_00846</name>
</gene>
<dbReference type="AlphaFoldDB" id="A0A6J7U297"/>